<evidence type="ECO:0000313" key="7">
    <source>
        <dbReference type="EMBL" id="GEQ06438.1"/>
    </source>
</evidence>
<comment type="caution">
    <text evidence="8">The sequence shown here is derived from an EMBL/GenBank/DDBJ whole genome shotgun (WGS) entry which is preliminary data.</text>
</comment>
<keyword evidence="4" id="KW-0520">NAD</keyword>
<dbReference type="NCBIfam" id="TIGR01470">
    <property type="entry name" value="cysG_Nterm"/>
    <property type="match status" value="1"/>
</dbReference>
<dbReference type="InterPro" id="IPR006367">
    <property type="entry name" value="Sirohaem_synthase_N"/>
</dbReference>
<dbReference type="SUPFAM" id="SSF51735">
    <property type="entry name" value="NAD(P)-binding Rossmann-fold domains"/>
    <property type="match status" value="1"/>
</dbReference>
<dbReference type="UniPathway" id="UPA00262">
    <property type="reaction ID" value="UER00222"/>
</dbReference>
<dbReference type="GO" id="GO:0043115">
    <property type="term" value="F:precorrin-2 dehydrogenase activity"/>
    <property type="evidence" value="ECO:0007669"/>
    <property type="project" value="UniProtKB-EC"/>
</dbReference>
<dbReference type="GO" id="GO:0004325">
    <property type="term" value="F:ferrochelatase activity"/>
    <property type="evidence" value="ECO:0007669"/>
    <property type="project" value="InterPro"/>
</dbReference>
<keyword evidence="5" id="KW-0627">Porphyrin biosynthesis</keyword>
<name>A0A0D0SQG0_STAGA</name>
<evidence type="ECO:0000256" key="1">
    <source>
        <dbReference type="ARBA" id="ARBA00005010"/>
    </source>
</evidence>
<reference evidence="8 9" key="1">
    <citation type="journal article" date="2016" name="Front. Microbiol.">
        <title>Comprehensive Phylogenetic Analysis of Bovine Non-aureus Staphylococci Species Based on Whole-Genome Sequencing.</title>
        <authorList>
            <person name="Naushad S."/>
            <person name="Barkema H.W."/>
            <person name="Luby C."/>
            <person name="Condas L.A."/>
            <person name="Nobrega D.B."/>
            <person name="Carson D.A."/>
            <person name="De Buck J."/>
        </authorList>
    </citation>
    <scope>NUCLEOTIDE SEQUENCE [LARGE SCALE GENOMIC DNA]</scope>
    <source>
        <strain evidence="8 9">SNUC 1388</strain>
    </source>
</reference>
<evidence type="ECO:0000313" key="9">
    <source>
        <dbReference type="Proteomes" id="UP000283576"/>
    </source>
</evidence>
<accession>A0A0D0SQG0</accession>
<dbReference type="PANTHER" id="PTHR35330">
    <property type="entry name" value="SIROHEME BIOSYNTHESIS PROTEIN MET8"/>
    <property type="match status" value="1"/>
</dbReference>
<keyword evidence="10" id="KW-1185">Reference proteome</keyword>
<dbReference type="Proteomes" id="UP000283576">
    <property type="component" value="Unassembled WGS sequence"/>
</dbReference>
<proteinExistence type="predicted"/>
<dbReference type="PANTHER" id="PTHR35330:SF1">
    <property type="entry name" value="SIROHEME BIOSYNTHESIS PROTEIN MET8"/>
    <property type="match status" value="1"/>
</dbReference>
<organism evidence="8 9">
    <name type="scientific">Staphylococcus gallinarum</name>
    <dbReference type="NCBI Taxonomy" id="1293"/>
    <lineage>
        <taxon>Bacteria</taxon>
        <taxon>Bacillati</taxon>
        <taxon>Bacillota</taxon>
        <taxon>Bacilli</taxon>
        <taxon>Bacillales</taxon>
        <taxon>Staphylococcaceae</taxon>
        <taxon>Staphylococcus</taxon>
    </lineage>
</organism>
<comment type="catalytic activity">
    <reaction evidence="6">
        <text>precorrin-2 + NAD(+) = sirohydrochlorin + NADH + 2 H(+)</text>
        <dbReference type="Rhea" id="RHEA:15613"/>
        <dbReference type="ChEBI" id="CHEBI:15378"/>
        <dbReference type="ChEBI" id="CHEBI:57540"/>
        <dbReference type="ChEBI" id="CHEBI:57945"/>
        <dbReference type="ChEBI" id="CHEBI:58351"/>
        <dbReference type="ChEBI" id="CHEBI:58827"/>
        <dbReference type="EC" id="1.3.1.76"/>
    </reaction>
</comment>
<evidence type="ECO:0000313" key="10">
    <source>
        <dbReference type="Proteomes" id="UP000321057"/>
    </source>
</evidence>
<dbReference type="RefSeq" id="WP_042737666.1">
    <property type="nucleotide sequence ID" value="NZ_CP086207.1"/>
</dbReference>
<dbReference type="NCBIfam" id="NF005222">
    <property type="entry name" value="PRK06718.1"/>
    <property type="match status" value="1"/>
</dbReference>
<dbReference type="Pfam" id="PF22440">
    <property type="entry name" value="SirC_C"/>
    <property type="match status" value="1"/>
</dbReference>
<comment type="pathway">
    <text evidence="1">Porphyrin-containing compound metabolism; siroheme biosynthesis; sirohydrochlorin from precorrin-2: step 1/1.</text>
</comment>
<evidence type="ECO:0000256" key="5">
    <source>
        <dbReference type="ARBA" id="ARBA00023244"/>
    </source>
</evidence>
<evidence type="ECO:0000313" key="8">
    <source>
        <dbReference type="EMBL" id="RIL43220.1"/>
    </source>
</evidence>
<dbReference type="InterPro" id="IPR042518">
    <property type="entry name" value="SirC_C"/>
</dbReference>
<sequence length="203" mass="23118">MPLIPLMFDISDKQVVVIGGGKVAERRVQTLAQYTKHILVISPTLTDVLQKLFENSVIKWCKREFQVADVQTASLIIVATNDSATNKQVLEAKPHHALVNYAEDVTAGDIAFPSILQRGKLTLSVSTQGASPGLTSQILQEFRDRYDEHYEAYVDFLYECRQRIKQSQLTASERKQFLKDILSSDYLNKHKQYEVRTWLDSIT</sequence>
<dbReference type="InterPro" id="IPR028161">
    <property type="entry name" value="Met8-like"/>
</dbReference>
<evidence type="ECO:0000256" key="3">
    <source>
        <dbReference type="ARBA" id="ARBA00023002"/>
    </source>
</evidence>
<dbReference type="Proteomes" id="UP000321057">
    <property type="component" value="Unassembled WGS sequence"/>
</dbReference>
<dbReference type="AlphaFoldDB" id="A0A0D0SQG0"/>
<evidence type="ECO:0000256" key="2">
    <source>
        <dbReference type="ARBA" id="ARBA00012400"/>
    </source>
</evidence>
<dbReference type="InterPro" id="IPR036291">
    <property type="entry name" value="NAD(P)-bd_dom_sf"/>
</dbReference>
<evidence type="ECO:0000256" key="6">
    <source>
        <dbReference type="ARBA" id="ARBA00047561"/>
    </source>
</evidence>
<gene>
    <name evidence="8" type="ORF">BUZ01_06280</name>
    <name evidence="7" type="ORF">SGA02_22660</name>
</gene>
<dbReference type="EMBL" id="BKAX01000006">
    <property type="protein sequence ID" value="GEQ06438.1"/>
    <property type="molecule type" value="Genomic_DNA"/>
</dbReference>
<dbReference type="EC" id="1.3.1.76" evidence="2"/>
<dbReference type="Gene3D" id="1.10.8.610">
    <property type="entry name" value="SirC, precorrin-2 dehydrogenase, C-terminal helical domain-like"/>
    <property type="match status" value="1"/>
</dbReference>
<evidence type="ECO:0000256" key="4">
    <source>
        <dbReference type="ARBA" id="ARBA00023027"/>
    </source>
</evidence>
<dbReference type="Pfam" id="PF13241">
    <property type="entry name" value="NAD_binding_7"/>
    <property type="match status" value="1"/>
</dbReference>
<dbReference type="GO" id="GO:0019354">
    <property type="term" value="P:siroheme biosynthetic process"/>
    <property type="evidence" value="ECO:0007669"/>
    <property type="project" value="UniProtKB-UniPathway"/>
</dbReference>
<dbReference type="Gene3D" id="3.40.50.720">
    <property type="entry name" value="NAD(P)-binding Rossmann-like Domain"/>
    <property type="match status" value="1"/>
</dbReference>
<dbReference type="SUPFAM" id="SSF75615">
    <property type="entry name" value="Siroheme synthase middle domains-like"/>
    <property type="match status" value="1"/>
</dbReference>
<keyword evidence="3" id="KW-0560">Oxidoreductase</keyword>
<dbReference type="OrthoDB" id="9773765at2"/>
<dbReference type="EMBL" id="QXRZ01000003">
    <property type="protein sequence ID" value="RIL43220.1"/>
    <property type="molecule type" value="Genomic_DNA"/>
</dbReference>
<reference evidence="7 10" key="2">
    <citation type="submission" date="2019-07" db="EMBL/GenBank/DDBJ databases">
        <title>Whole genome shotgun sequence of Staphylococcus gallinarum NBRC 109767.</title>
        <authorList>
            <person name="Hosoyama A."/>
            <person name="Uohara A."/>
            <person name="Ohji S."/>
            <person name="Ichikawa N."/>
        </authorList>
    </citation>
    <scope>NUCLEOTIDE SEQUENCE [LARGE SCALE GENOMIC DNA]</scope>
    <source>
        <strain evidence="7 10">NBRC 109767</strain>
    </source>
</reference>
<protein>
    <recommendedName>
        <fullName evidence="2">precorrin-2 dehydrogenase</fullName>
        <ecNumber evidence="2">1.3.1.76</ecNumber>
    </recommendedName>
</protein>